<reference evidence="6" key="2">
    <citation type="submission" date="2020-09" db="EMBL/GenBank/DDBJ databases">
        <authorList>
            <person name="Sun Q."/>
            <person name="Zhou Y."/>
        </authorList>
    </citation>
    <scope>NUCLEOTIDE SEQUENCE</scope>
    <source>
        <strain evidence="6">CGMCC 4.7138</strain>
    </source>
</reference>
<evidence type="ECO:0000313" key="6">
    <source>
        <dbReference type="EMBL" id="GGO01974.1"/>
    </source>
</evidence>
<dbReference type="PRINTS" id="PR00455">
    <property type="entry name" value="HTHTETR"/>
</dbReference>
<dbReference type="PROSITE" id="PS50977">
    <property type="entry name" value="HTH_TETR_2"/>
    <property type="match status" value="1"/>
</dbReference>
<keyword evidence="3" id="KW-0804">Transcription</keyword>
<gene>
    <name evidence="6" type="ORF">GCM10011574_10370</name>
</gene>
<dbReference type="Gene3D" id="1.10.357.10">
    <property type="entry name" value="Tetracycline Repressor, domain 2"/>
    <property type="match status" value="1"/>
</dbReference>
<reference evidence="6" key="1">
    <citation type="journal article" date="2014" name="Int. J. Syst. Evol. Microbiol.">
        <title>Complete genome sequence of Corynebacterium casei LMG S-19264T (=DSM 44701T), isolated from a smear-ripened cheese.</title>
        <authorList>
            <consortium name="US DOE Joint Genome Institute (JGI-PGF)"/>
            <person name="Walter F."/>
            <person name="Albersmeier A."/>
            <person name="Kalinowski J."/>
            <person name="Ruckert C."/>
        </authorList>
    </citation>
    <scope>NUCLEOTIDE SEQUENCE</scope>
    <source>
        <strain evidence="6">CGMCC 4.7138</strain>
    </source>
</reference>
<dbReference type="InterPro" id="IPR050109">
    <property type="entry name" value="HTH-type_TetR-like_transc_reg"/>
</dbReference>
<feature type="DNA-binding region" description="H-T-H motif" evidence="4">
    <location>
        <begin position="35"/>
        <end position="54"/>
    </location>
</feature>
<organism evidence="6 7">
    <name type="scientific">Microbispora bryophytorum</name>
    <dbReference type="NCBI Taxonomy" id="1460882"/>
    <lineage>
        <taxon>Bacteria</taxon>
        <taxon>Bacillati</taxon>
        <taxon>Actinomycetota</taxon>
        <taxon>Actinomycetes</taxon>
        <taxon>Streptosporangiales</taxon>
        <taxon>Streptosporangiaceae</taxon>
        <taxon>Microbispora</taxon>
    </lineage>
</organism>
<dbReference type="InterPro" id="IPR009057">
    <property type="entry name" value="Homeodomain-like_sf"/>
</dbReference>
<evidence type="ECO:0000256" key="1">
    <source>
        <dbReference type="ARBA" id="ARBA00023015"/>
    </source>
</evidence>
<dbReference type="InterPro" id="IPR001647">
    <property type="entry name" value="HTH_TetR"/>
</dbReference>
<evidence type="ECO:0000256" key="2">
    <source>
        <dbReference type="ARBA" id="ARBA00023125"/>
    </source>
</evidence>
<comment type="caution">
    <text evidence="6">The sequence shown here is derived from an EMBL/GenBank/DDBJ whole genome shotgun (WGS) entry which is preliminary data.</text>
</comment>
<dbReference type="EMBL" id="BMMN01000001">
    <property type="protein sequence ID" value="GGO01974.1"/>
    <property type="molecule type" value="Genomic_DNA"/>
</dbReference>
<proteinExistence type="predicted"/>
<name>A0A8H9GZU2_9ACTN</name>
<keyword evidence="1" id="KW-0805">Transcription regulation</keyword>
<accession>A0A8H9GZU2</accession>
<evidence type="ECO:0000256" key="4">
    <source>
        <dbReference type="PROSITE-ProRule" id="PRU00335"/>
    </source>
</evidence>
<dbReference type="GO" id="GO:0000976">
    <property type="term" value="F:transcription cis-regulatory region binding"/>
    <property type="evidence" value="ECO:0007669"/>
    <property type="project" value="TreeGrafter"/>
</dbReference>
<keyword evidence="7" id="KW-1185">Reference proteome</keyword>
<sequence length="226" mass="24193">METLGLRERKKRQTRSLISDVASGLFMQRGFDNVTVAEVAEAAGVSTKTVFNYFPRKEDLFLDRYPEAVELVTQAVRERAEGESPLAALRRLFLGMLREGHPLGGIAPGYEVFWQVILDSPALRARARELVEEFEGVLAGLFAEAAGSGTADPAGPVGPVGPAGPAGPADPAPRLAAALVVAAYRAVYVTSIDRIRAGDPVHDVIADRMVLLDRALLAVERAVAAF</sequence>
<dbReference type="SUPFAM" id="SSF46689">
    <property type="entry name" value="Homeodomain-like"/>
    <property type="match status" value="1"/>
</dbReference>
<dbReference type="PANTHER" id="PTHR30055:SF234">
    <property type="entry name" value="HTH-TYPE TRANSCRIPTIONAL REGULATOR BETI"/>
    <property type="match status" value="1"/>
</dbReference>
<dbReference type="PANTHER" id="PTHR30055">
    <property type="entry name" value="HTH-TYPE TRANSCRIPTIONAL REGULATOR RUTR"/>
    <property type="match status" value="1"/>
</dbReference>
<dbReference type="GO" id="GO:0003700">
    <property type="term" value="F:DNA-binding transcription factor activity"/>
    <property type="evidence" value="ECO:0007669"/>
    <property type="project" value="TreeGrafter"/>
</dbReference>
<feature type="domain" description="HTH tetR-type" evidence="5">
    <location>
        <begin position="12"/>
        <end position="72"/>
    </location>
</feature>
<evidence type="ECO:0000259" key="5">
    <source>
        <dbReference type="PROSITE" id="PS50977"/>
    </source>
</evidence>
<evidence type="ECO:0000256" key="3">
    <source>
        <dbReference type="ARBA" id="ARBA00023163"/>
    </source>
</evidence>
<dbReference type="SUPFAM" id="SSF48498">
    <property type="entry name" value="Tetracyclin repressor-like, C-terminal domain"/>
    <property type="match status" value="1"/>
</dbReference>
<dbReference type="RefSeq" id="WP_229689487.1">
    <property type="nucleotide sequence ID" value="NZ_BMMN01000001.1"/>
</dbReference>
<keyword evidence="2 4" id="KW-0238">DNA-binding</keyword>
<protein>
    <recommendedName>
        <fullName evidence="5">HTH tetR-type domain-containing protein</fullName>
    </recommendedName>
</protein>
<evidence type="ECO:0000313" key="7">
    <source>
        <dbReference type="Proteomes" id="UP000653480"/>
    </source>
</evidence>
<dbReference type="Proteomes" id="UP000653480">
    <property type="component" value="Unassembled WGS sequence"/>
</dbReference>
<dbReference type="AlphaFoldDB" id="A0A8H9GZU2"/>
<dbReference type="Pfam" id="PF00440">
    <property type="entry name" value="TetR_N"/>
    <property type="match status" value="1"/>
</dbReference>
<dbReference type="InterPro" id="IPR036271">
    <property type="entry name" value="Tet_transcr_reg_TetR-rel_C_sf"/>
</dbReference>